<dbReference type="InterPro" id="IPR027417">
    <property type="entry name" value="P-loop_NTPase"/>
</dbReference>
<evidence type="ECO:0000256" key="9">
    <source>
        <dbReference type="ARBA" id="ARBA00029962"/>
    </source>
</evidence>
<evidence type="ECO:0000256" key="3">
    <source>
        <dbReference type="ARBA" id="ARBA00017144"/>
    </source>
</evidence>
<evidence type="ECO:0000256" key="6">
    <source>
        <dbReference type="ARBA" id="ARBA00022741"/>
    </source>
</evidence>
<evidence type="ECO:0000256" key="4">
    <source>
        <dbReference type="ARBA" id="ARBA00022679"/>
    </source>
</evidence>
<dbReference type="PROSITE" id="PS01331">
    <property type="entry name" value="THYMIDYLATE_KINASE"/>
    <property type="match status" value="1"/>
</dbReference>
<evidence type="ECO:0000313" key="13">
    <source>
        <dbReference type="EMBL" id="MBZ6076967.1"/>
    </source>
</evidence>
<dbReference type="InterPro" id="IPR018094">
    <property type="entry name" value="Thymidylate_kinase"/>
</dbReference>
<evidence type="ECO:0000256" key="1">
    <source>
        <dbReference type="ARBA" id="ARBA00009776"/>
    </source>
</evidence>
<keyword evidence="8 11" id="KW-0067">ATP-binding</keyword>
<name>A0ABS7VN55_9HYPH</name>
<sequence length="224" mass="24115">MTGRFITFEGGEGAGKSTQIERLKRRLSEASQKVIATREPGGSPRAEEIRSFILSGRAKPLGSFAEALLFSAARINHIDKTIVPALSSGTHVLCDRFADSTKAYQGAVGQVDSGLIDSLARIALKGLRPDVTFILDLPAEIGLSRAGQRQAGKGERADRFEQEDFAFHHALRDAFLAIARGAPERCVVIDASEDPDRVEGAIWSALSTRLPDLTQSETRAADVA</sequence>
<gene>
    <name evidence="11 13" type="primary">tmk</name>
    <name evidence="13" type="ORF">K9B37_11840</name>
</gene>
<dbReference type="Pfam" id="PF02223">
    <property type="entry name" value="Thymidylate_kin"/>
    <property type="match status" value="1"/>
</dbReference>
<evidence type="ECO:0000256" key="5">
    <source>
        <dbReference type="ARBA" id="ARBA00022727"/>
    </source>
</evidence>
<evidence type="ECO:0000256" key="11">
    <source>
        <dbReference type="HAMAP-Rule" id="MF_00165"/>
    </source>
</evidence>
<feature type="binding site" evidence="11">
    <location>
        <begin position="10"/>
        <end position="17"/>
    </location>
    <ligand>
        <name>ATP</name>
        <dbReference type="ChEBI" id="CHEBI:30616"/>
    </ligand>
</feature>
<dbReference type="InterPro" id="IPR018095">
    <property type="entry name" value="Thymidylate_kin_CS"/>
</dbReference>
<evidence type="ECO:0000259" key="12">
    <source>
        <dbReference type="Pfam" id="PF02223"/>
    </source>
</evidence>
<dbReference type="EMBL" id="JAIRBM010000007">
    <property type="protein sequence ID" value="MBZ6076967.1"/>
    <property type="molecule type" value="Genomic_DNA"/>
</dbReference>
<keyword evidence="6 11" id="KW-0547">Nucleotide-binding</keyword>
<dbReference type="EC" id="2.7.4.9" evidence="2 11"/>
<evidence type="ECO:0000256" key="10">
    <source>
        <dbReference type="ARBA" id="ARBA00048743"/>
    </source>
</evidence>
<dbReference type="PANTHER" id="PTHR10344:SF4">
    <property type="entry name" value="UMP-CMP KINASE 2, MITOCHONDRIAL"/>
    <property type="match status" value="1"/>
</dbReference>
<proteinExistence type="inferred from homology"/>
<keyword evidence="4 11" id="KW-0808">Transferase</keyword>
<dbReference type="SUPFAM" id="SSF52540">
    <property type="entry name" value="P-loop containing nucleoside triphosphate hydrolases"/>
    <property type="match status" value="1"/>
</dbReference>
<comment type="function">
    <text evidence="11">Phosphorylation of dTMP to form dTDP in both de novo and salvage pathways of dTTP synthesis.</text>
</comment>
<feature type="domain" description="Thymidylate kinase-like" evidence="12">
    <location>
        <begin position="8"/>
        <end position="201"/>
    </location>
</feature>
<comment type="similarity">
    <text evidence="1 11">Belongs to the thymidylate kinase family.</text>
</comment>
<dbReference type="Gene3D" id="3.40.50.300">
    <property type="entry name" value="P-loop containing nucleotide triphosphate hydrolases"/>
    <property type="match status" value="1"/>
</dbReference>
<dbReference type="GO" id="GO:0004798">
    <property type="term" value="F:dTMP kinase activity"/>
    <property type="evidence" value="ECO:0007669"/>
    <property type="project" value="UniProtKB-EC"/>
</dbReference>
<accession>A0ABS7VN55</accession>
<evidence type="ECO:0000256" key="2">
    <source>
        <dbReference type="ARBA" id="ARBA00012980"/>
    </source>
</evidence>
<dbReference type="PANTHER" id="PTHR10344">
    <property type="entry name" value="THYMIDYLATE KINASE"/>
    <property type="match status" value="1"/>
</dbReference>
<evidence type="ECO:0000256" key="8">
    <source>
        <dbReference type="ARBA" id="ARBA00022840"/>
    </source>
</evidence>
<keyword evidence="5 11" id="KW-0545">Nucleotide biosynthesis</keyword>
<dbReference type="InterPro" id="IPR039430">
    <property type="entry name" value="Thymidylate_kin-like_dom"/>
</dbReference>
<dbReference type="Proteomes" id="UP000704176">
    <property type="component" value="Unassembled WGS sequence"/>
</dbReference>
<evidence type="ECO:0000313" key="14">
    <source>
        <dbReference type="Proteomes" id="UP000704176"/>
    </source>
</evidence>
<dbReference type="CDD" id="cd01672">
    <property type="entry name" value="TMPK"/>
    <property type="match status" value="1"/>
</dbReference>
<evidence type="ECO:0000256" key="7">
    <source>
        <dbReference type="ARBA" id="ARBA00022777"/>
    </source>
</evidence>
<comment type="caution">
    <text evidence="13">The sequence shown here is derived from an EMBL/GenBank/DDBJ whole genome shotgun (WGS) entry which is preliminary data.</text>
</comment>
<organism evidence="13 14">
    <name type="scientific">Microvirga puerhi</name>
    <dbReference type="NCBI Taxonomy" id="2876078"/>
    <lineage>
        <taxon>Bacteria</taxon>
        <taxon>Pseudomonadati</taxon>
        <taxon>Pseudomonadota</taxon>
        <taxon>Alphaproteobacteria</taxon>
        <taxon>Hyphomicrobiales</taxon>
        <taxon>Methylobacteriaceae</taxon>
        <taxon>Microvirga</taxon>
    </lineage>
</organism>
<keyword evidence="7 11" id="KW-0418">Kinase</keyword>
<keyword evidence="14" id="KW-1185">Reference proteome</keyword>
<reference evidence="13 14" key="1">
    <citation type="submission" date="2021-09" db="EMBL/GenBank/DDBJ databases">
        <title>The complete genome sequence of a new microorganism.</title>
        <authorList>
            <person name="Zi Z."/>
        </authorList>
    </citation>
    <scope>NUCLEOTIDE SEQUENCE [LARGE SCALE GENOMIC DNA]</scope>
    <source>
        <strain evidence="13 14">WGZ8</strain>
    </source>
</reference>
<comment type="catalytic activity">
    <reaction evidence="10 11">
        <text>dTMP + ATP = dTDP + ADP</text>
        <dbReference type="Rhea" id="RHEA:13517"/>
        <dbReference type="ChEBI" id="CHEBI:30616"/>
        <dbReference type="ChEBI" id="CHEBI:58369"/>
        <dbReference type="ChEBI" id="CHEBI:63528"/>
        <dbReference type="ChEBI" id="CHEBI:456216"/>
        <dbReference type="EC" id="2.7.4.9"/>
    </reaction>
</comment>
<dbReference type="NCBIfam" id="TIGR00041">
    <property type="entry name" value="DTMP_kinase"/>
    <property type="match status" value="1"/>
</dbReference>
<dbReference type="RefSeq" id="WP_224313281.1">
    <property type="nucleotide sequence ID" value="NZ_JAIRBM010000007.1"/>
</dbReference>
<protein>
    <recommendedName>
        <fullName evidence="3 11">Thymidylate kinase</fullName>
        <ecNumber evidence="2 11">2.7.4.9</ecNumber>
    </recommendedName>
    <alternativeName>
        <fullName evidence="9 11">dTMP kinase</fullName>
    </alternativeName>
</protein>
<dbReference type="HAMAP" id="MF_00165">
    <property type="entry name" value="Thymidylate_kinase"/>
    <property type="match status" value="1"/>
</dbReference>